<feature type="region of interest" description="Disordered" evidence="14">
    <location>
        <begin position="353"/>
        <end position="383"/>
    </location>
</feature>
<dbReference type="FunFam" id="1.10.10.10:FF:000057">
    <property type="entry name" value="Heat shock transcription factor 1"/>
    <property type="match status" value="1"/>
</dbReference>
<evidence type="ECO:0000256" key="5">
    <source>
        <dbReference type="ARBA" id="ARBA00023016"/>
    </source>
</evidence>
<dbReference type="SUPFAM" id="SSF46785">
    <property type="entry name" value="Winged helix' DNA-binding domain"/>
    <property type="match status" value="1"/>
</dbReference>
<dbReference type="Gene3D" id="1.10.10.10">
    <property type="entry name" value="Winged helix-like DNA-binding domain superfamily/Winged helix DNA-binding domain"/>
    <property type="match status" value="1"/>
</dbReference>
<feature type="domain" description="HSF-type DNA-binding" evidence="15">
    <location>
        <begin position="53"/>
        <end position="77"/>
    </location>
</feature>
<dbReference type="GO" id="GO:0043565">
    <property type="term" value="F:sequence-specific DNA binding"/>
    <property type="evidence" value="ECO:0007669"/>
    <property type="project" value="InterPro"/>
</dbReference>
<dbReference type="GO" id="GO:0003700">
    <property type="term" value="F:DNA-binding transcription factor activity"/>
    <property type="evidence" value="ECO:0000318"/>
    <property type="project" value="GO_Central"/>
</dbReference>
<keyword evidence="8" id="KW-0804">Transcription</keyword>
<dbReference type="GO" id="GO:0034605">
    <property type="term" value="P:cellular response to heat"/>
    <property type="evidence" value="ECO:0000318"/>
    <property type="project" value="GO_Central"/>
</dbReference>
<keyword evidence="6" id="KW-0238">DNA-binding</keyword>
<evidence type="ECO:0000313" key="16">
    <source>
        <dbReference type="EnsemblPlants" id="Solyc02g072000.3.1"/>
    </source>
</evidence>
<dbReference type="FunCoup" id="A0A3Q7F4M9">
    <property type="interactions" value="1166"/>
</dbReference>
<accession>A0A3Q7F4M9</accession>
<dbReference type="PROSITE" id="PS00434">
    <property type="entry name" value="HSF_DOMAIN"/>
    <property type="match status" value="1"/>
</dbReference>
<evidence type="ECO:0000313" key="17">
    <source>
        <dbReference type="Proteomes" id="UP000004994"/>
    </source>
</evidence>
<feature type="region of interest" description="Disordered" evidence="14">
    <location>
        <begin position="106"/>
        <end position="128"/>
    </location>
</feature>
<keyword evidence="5" id="KW-0346">Stress response</keyword>
<evidence type="ECO:0000256" key="2">
    <source>
        <dbReference type="ARBA" id="ARBA00006403"/>
    </source>
</evidence>
<dbReference type="Gramene" id="Solyc02g072000.3.1">
    <property type="protein sequence ID" value="Solyc02g072000.3.1"/>
    <property type="gene ID" value="Solyc02g072000.3"/>
</dbReference>
<dbReference type="PANTHER" id="PTHR10015:SF292">
    <property type="entry name" value="HEAT STRESS TRANSCRIPTION FACTOR A-4C-LIKE"/>
    <property type="match status" value="1"/>
</dbReference>
<evidence type="ECO:0000256" key="4">
    <source>
        <dbReference type="ARBA" id="ARBA00023015"/>
    </source>
</evidence>
<dbReference type="AlphaFoldDB" id="A0A3Q7F4M9"/>
<dbReference type="GeneID" id="101249882"/>
<dbReference type="SMR" id="A0A3Q7F4M9"/>
<dbReference type="PRINTS" id="PR00056">
    <property type="entry name" value="HSFDOMAIN"/>
</dbReference>
<dbReference type="OMA" id="VEQSDHH"/>
<comment type="function">
    <text evidence="10">DNA-binding protein that specifically binds heat shock promoter elements (HSE) and activates transcription.</text>
</comment>
<evidence type="ECO:0000256" key="6">
    <source>
        <dbReference type="ARBA" id="ARBA00023125"/>
    </source>
</evidence>
<evidence type="ECO:0000256" key="11">
    <source>
        <dbReference type="ARBA" id="ARBA00081483"/>
    </source>
</evidence>
<proteinExistence type="inferred from homology"/>
<evidence type="ECO:0000256" key="12">
    <source>
        <dbReference type="RuleBase" id="RU004020"/>
    </source>
</evidence>
<evidence type="ECO:0000256" key="8">
    <source>
        <dbReference type="ARBA" id="ARBA00023163"/>
    </source>
</evidence>
<protein>
    <recommendedName>
        <fullName evidence="11">Heat stress transcription factor</fullName>
    </recommendedName>
</protein>
<keyword evidence="4" id="KW-0805">Transcription regulation</keyword>
<dbReference type="OrthoDB" id="60033at2759"/>
<reference evidence="16" key="2">
    <citation type="submission" date="2019-01" db="UniProtKB">
        <authorList>
            <consortium name="EnsemblPlants"/>
        </authorList>
    </citation>
    <scope>IDENTIFICATION</scope>
    <source>
        <strain evidence="16">cv. Heinz 1706</strain>
    </source>
</reference>
<sequence length="408" mass="46169">MDEASCSTNALPPFIAKTYEMVDDPSCDAIVSWSSNNKSFIVWNPPDFARDLLPRYFKHNNFSSFIRQLNTYGFRKIDPEKWEFANEGNFIRGQPNLLKNIHRRKPVHSHSAQNLHGLSSPLTESERQGYKEDIQKLMHENGSLHLDLQRHKQDHQGLELQMQVLTERVQHAEHRQKTMISALAQTLDRPVMDLSHMPQLQVNDRKRRFPGNSCLYNESDLEDMRGISSRALSRENMNPSSLLTMNAELLDQLESSLTFWEDVLQDVDQAGMRPNCLLQLDESTSCADSPAISYTQLNIDVGPKASGIDMNSEPNANIMPEVAEPEDKAAVAGTSTNVPTGVNDLFWEQFLTENPGSVDAPEVQSERKDIGSKKNESKPVDSGKYWWNMKSVNSLAEQMGHLTPAEKT</sequence>
<dbReference type="InterPro" id="IPR000232">
    <property type="entry name" value="HSF_DNA-bd"/>
</dbReference>
<dbReference type="RefSeq" id="XP_010316855.1">
    <property type="nucleotide sequence ID" value="XM_010318553.4"/>
</dbReference>
<keyword evidence="13" id="KW-0175">Coiled coil</keyword>
<dbReference type="PaxDb" id="4081-Solyc02g072000.2.1"/>
<dbReference type="RefSeq" id="XP_025885141.1">
    <property type="nucleotide sequence ID" value="XM_026029356.2"/>
</dbReference>
<dbReference type="GO" id="GO:0005634">
    <property type="term" value="C:nucleus"/>
    <property type="evidence" value="ECO:0000318"/>
    <property type="project" value="GO_Central"/>
</dbReference>
<dbReference type="InterPro" id="IPR036390">
    <property type="entry name" value="WH_DNA-bd_sf"/>
</dbReference>
<evidence type="ECO:0000256" key="9">
    <source>
        <dbReference type="ARBA" id="ARBA00023242"/>
    </source>
</evidence>
<dbReference type="RefSeq" id="XP_004233050.1">
    <property type="nucleotide sequence ID" value="XM_004233002.5"/>
</dbReference>
<dbReference type="STRING" id="4081.A0A3Q7F4M9"/>
<evidence type="ECO:0000256" key="10">
    <source>
        <dbReference type="ARBA" id="ARBA00055747"/>
    </source>
</evidence>
<keyword evidence="7" id="KW-0010">Activator</keyword>
<dbReference type="PANTHER" id="PTHR10015">
    <property type="entry name" value="HEAT SHOCK TRANSCRIPTION FACTOR"/>
    <property type="match status" value="1"/>
</dbReference>
<evidence type="ECO:0000256" key="3">
    <source>
        <dbReference type="ARBA" id="ARBA00022553"/>
    </source>
</evidence>
<dbReference type="InterPro" id="IPR036388">
    <property type="entry name" value="WH-like_DNA-bd_sf"/>
</dbReference>
<dbReference type="InParanoid" id="A0A3Q7F4M9"/>
<comment type="similarity">
    <text evidence="2 12">Belongs to the HSF family.</text>
</comment>
<feature type="compositionally biased region" description="Basic and acidic residues" evidence="14">
    <location>
        <begin position="364"/>
        <end position="381"/>
    </location>
</feature>
<dbReference type="EnsemblPlants" id="Solyc02g072000.3.1">
    <property type="protein sequence ID" value="Solyc02g072000.3.1"/>
    <property type="gene ID" value="Solyc02g072000.3"/>
</dbReference>
<evidence type="ECO:0000256" key="7">
    <source>
        <dbReference type="ARBA" id="ARBA00023159"/>
    </source>
</evidence>
<dbReference type="SMART" id="SM00415">
    <property type="entry name" value="HSF"/>
    <property type="match status" value="1"/>
</dbReference>
<evidence type="ECO:0000259" key="15">
    <source>
        <dbReference type="PROSITE" id="PS00434"/>
    </source>
</evidence>
<keyword evidence="9" id="KW-0539">Nucleus</keyword>
<keyword evidence="3" id="KW-0597">Phosphoprotein</keyword>
<comment type="subcellular location">
    <subcellularLocation>
        <location evidence="1">Nucleus</location>
    </subcellularLocation>
</comment>
<dbReference type="Proteomes" id="UP000004994">
    <property type="component" value="Chromosome 2"/>
</dbReference>
<keyword evidence="17" id="KW-1185">Reference proteome</keyword>
<evidence type="ECO:0000256" key="13">
    <source>
        <dbReference type="SAM" id="Coils"/>
    </source>
</evidence>
<dbReference type="KEGG" id="sly:101249882"/>
<evidence type="ECO:0000256" key="1">
    <source>
        <dbReference type="ARBA" id="ARBA00004123"/>
    </source>
</evidence>
<feature type="coiled-coil region" evidence="13">
    <location>
        <begin position="148"/>
        <end position="175"/>
    </location>
</feature>
<feature type="compositionally biased region" description="Polar residues" evidence="14">
    <location>
        <begin position="110"/>
        <end position="123"/>
    </location>
</feature>
<reference evidence="16" key="1">
    <citation type="journal article" date="2012" name="Nature">
        <title>The tomato genome sequence provides insights into fleshy fruit evolution.</title>
        <authorList>
            <consortium name="Tomato Genome Consortium"/>
        </authorList>
    </citation>
    <scope>NUCLEOTIDE SEQUENCE [LARGE SCALE GENOMIC DNA]</scope>
    <source>
        <strain evidence="16">cv. Heinz 1706</strain>
    </source>
</reference>
<dbReference type="Pfam" id="PF00447">
    <property type="entry name" value="HSF_DNA-bind"/>
    <property type="match status" value="1"/>
</dbReference>
<dbReference type="RefSeq" id="XP_069149711.1">
    <property type="nucleotide sequence ID" value="XM_069293610.1"/>
</dbReference>
<gene>
    <name evidence="16" type="primary">LOC101249882</name>
</gene>
<evidence type="ECO:0000256" key="14">
    <source>
        <dbReference type="SAM" id="MobiDB-lite"/>
    </source>
</evidence>
<organism evidence="16">
    <name type="scientific">Solanum lycopersicum</name>
    <name type="common">Tomato</name>
    <name type="synonym">Lycopersicon esculentum</name>
    <dbReference type="NCBI Taxonomy" id="4081"/>
    <lineage>
        <taxon>Eukaryota</taxon>
        <taxon>Viridiplantae</taxon>
        <taxon>Streptophyta</taxon>
        <taxon>Embryophyta</taxon>
        <taxon>Tracheophyta</taxon>
        <taxon>Spermatophyta</taxon>
        <taxon>Magnoliopsida</taxon>
        <taxon>eudicotyledons</taxon>
        <taxon>Gunneridae</taxon>
        <taxon>Pentapetalae</taxon>
        <taxon>asterids</taxon>
        <taxon>lamiids</taxon>
        <taxon>Solanales</taxon>
        <taxon>Solanaceae</taxon>
        <taxon>Solanoideae</taxon>
        <taxon>Solaneae</taxon>
        <taxon>Solanum</taxon>
        <taxon>Solanum subgen. Lycopersicon</taxon>
    </lineage>
</organism>
<name>A0A3Q7F4M9_SOLLC</name>